<feature type="region of interest" description="Disordered" evidence="1">
    <location>
        <begin position="106"/>
        <end position="129"/>
    </location>
</feature>
<name>A0A835NHL9_9PASS</name>
<comment type="caution">
    <text evidence="2">The sequence shown here is derived from an EMBL/GenBank/DDBJ whole genome shotgun (WGS) entry which is preliminary data.</text>
</comment>
<evidence type="ECO:0000313" key="3">
    <source>
        <dbReference type="EMBL" id="KAI1240130.1"/>
    </source>
</evidence>
<reference evidence="2" key="1">
    <citation type="submission" date="2020-10" db="EMBL/GenBank/DDBJ databases">
        <title>Feather gene expression reveals the developmental basis of iridescence in African starlings.</title>
        <authorList>
            <person name="Rubenstein D.R."/>
        </authorList>
    </citation>
    <scope>NUCLEOTIDE SEQUENCE</scope>
    <source>
        <strain evidence="2">SS15</strain>
        <tissue evidence="2">Liver</tissue>
    </source>
</reference>
<gene>
    <name evidence="3" type="ORF">IHE44_0011581</name>
    <name evidence="2" type="ORF">IHE44_006144</name>
</gene>
<dbReference type="GO" id="GO:0006955">
    <property type="term" value="P:immune response"/>
    <property type="evidence" value="ECO:0007669"/>
    <property type="project" value="InterPro"/>
</dbReference>
<organism evidence="2">
    <name type="scientific">Lamprotornis superbus</name>
    <dbReference type="NCBI Taxonomy" id="245042"/>
    <lineage>
        <taxon>Eukaryota</taxon>
        <taxon>Metazoa</taxon>
        <taxon>Chordata</taxon>
        <taxon>Craniata</taxon>
        <taxon>Vertebrata</taxon>
        <taxon>Euteleostomi</taxon>
        <taxon>Archelosauria</taxon>
        <taxon>Archosauria</taxon>
        <taxon>Dinosauria</taxon>
        <taxon>Saurischia</taxon>
        <taxon>Theropoda</taxon>
        <taxon>Coelurosauria</taxon>
        <taxon>Aves</taxon>
        <taxon>Neognathae</taxon>
        <taxon>Neoaves</taxon>
        <taxon>Telluraves</taxon>
        <taxon>Australaves</taxon>
        <taxon>Passeriformes</taxon>
        <taxon>Sturnidae</taxon>
        <taxon>Lamprotornis</taxon>
    </lineage>
</organism>
<dbReference type="GO" id="GO:0005576">
    <property type="term" value="C:extracellular region"/>
    <property type="evidence" value="ECO:0007669"/>
    <property type="project" value="InterPro"/>
</dbReference>
<dbReference type="EMBL" id="JADDUC020000004">
    <property type="protein sequence ID" value="KAI1240130.1"/>
    <property type="molecule type" value="Genomic_DNA"/>
</dbReference>
<dbReference type="GO" id="GO:0008009">
    <property type="term" value="F:chemokine activity"/>
    <property type="evidence" value="ECO:0007669"/>
    <property type="project" value="InterPro"/>
</dbReference>
<evidence type="ECO:0000313" key="2">
    <source>
        <dbReference type="EMBL" id="KAG0115344.1"/>
    </source>
</evidence>
<dbReference type="Proteomes" id="UP000618051">
    <property type="component" value="Unassembled WGS sequence"/>
</dbReference>
<dbReference type="SUPFAM" id="SSF54117">
    <property type="entry name" value="Interleukin 8-like chemokines"/>
    <property type="match status" value="1"/>
</dbReference>
<keyword evidence="4" id="KW-1185">Reference proteome</keyword>
<accession>A0A835NHL9</accession>
<protein>
    <submittedName>
        <fullName evidence="2">Uncharacterized protein</fullName>
    </submittedName>
</protein>
<sequence length="143" mass="15681">MESLHMKGKKFCANPWNRKIKKMMKKMKHKIHRNKAHGSPIPGYLRHGNQRWPPAQLSPREQGPGLLHLLPSTSSIKLDNPGIPVAENILPPRVCSNGLGGNKSLHGLKASEAGRRNPHKANLPDSSNPVMCSLAHGGFNELG</sequence>
<dbReference type="InterPro" id="IPR036048">
    <property type="entry name" value="Interleukin_8-like_sf"/>
</dbReference>
<dbReference type="Gene3D" id="2.40.50.40">
    <property type="match status" value="1"/>
</dbReference>
<evidence type="ECO:0000256" key="1">
    <source>
        <dbReference type="SAM" id="MobiDB-lite"/>
    </source>
</evidence>
<reference evidence="3" key="3">
    <citation type="submission" date="2022-01" db="EMBL/GenBank/DDBJ databases">
        <authorList>
            <person name="Rubenstein D.R."/>
        </authorList>
    </citation>
    <scope>NUCLEOTIDE SEQUENCE</scope>
    <source>
        <strain evidence="3">SS15</strain>
        <tissue evidence="3">Liver</tissue>
    </source>
</reference>
<proteinExistence type="predicted"/>
<feature type="region of interest" description="Disordered" evidence="1">
    <location>
        <begin position="33"/>
        <end position="69"/>
    </location>
</feature>
<reference evidence="3 4" key="2">
    <citation type="journal article" date="2021" name="J. Hered.">
        <title>Feather Gene Expression Elucidates the Developmental Basis of Plumage Iridescence in African Starlings.</title>
        <authorList>
            <person name="Rubenstein D.R."/>
            <person name="Corvelo A."/>
            <person name="MacManes M.D."/>
            <person name="Maia R."/>
            <person name="Narzisi G."/>
            <person name="Rousaki A."/>
            <person name="Vandenabeele P."/>
            <person name="Shawkey M.D."/>
            <person name="Solomon J."/>
        </authorList>
    </citation>
    <scope>NUCLEOTIDE SEQUENCE [LARGE SCALE GENOMIC DNA]</scope>
    <source>
        <strain evidence="3">SS15</strain>
    </source>
</reference>
<dbReference type="EMBL" id="JADDUC010000230">
    <property type="protein sequence ID" value="KAG0115344.1"/>
    <property type="molecule type" value="Genomic_DNA"/>
</dbReference>
<evidence type="ECO:0000313" key="4">
    <source>
        <dbReference type="Proteomes" id="UP000618051"/>
    </source>
</evidence>
<dbReference type="AlphaFoldDB" id="A0A835NHL9"/>